<accession>A0A7W9IHS6</accession>
<dbReference type="EMBL" id="JACHMP010000001">
    <property type="protein sequence ID" value="MBB5820965.1"/>
    <property type="molecule type" value="Genomic_DNA"/>
</dbReference>
<dbReference type="Proteomes" id="UP000540685">
    <property type="component" value="Unassembled WGS sequence"/>
</dbReference>
<dbReference type="AlphaFoldDB" id="A0A7W9IHS6"/>
<evidence type="ECO:0000313" key="2">
    <source>
        <dbReference type="Proteomes" id="UP000540685"/>
    </source>
</evidence>
<gene>
    <name evidence="1" type="ORF">F4562_004027</name>
</gene>
<proteinExistence type="predicted"/>
<organism evidence="1 2">
    <name type="scientific">Streptosporangium becharense</name>
    <dbReference type="NCBI Taxonomy" id="1816182"/>
    <lineage>
        <taxon>Bacteria</taxon>
        <taxon>Bacillati</taxon>
        <taxon>Actinomycetota</taxon>
        <taxon>Actinomycetes</taxon>
        <taxon>Streptosporangiales</taxon>
        <taxon>Streptosporangiaceae</taxon>
        <taxon>Streptosporangium</taxon>
    </lineage>
</organism>
<reference evidence="1 2" key="1">
    <citation type="submission" date="2020-08" db="EMBL/GenBank/DDBJ databases">
        <title>Sequencing the genomes of 1000 actinobacteria strains.</title>
        <authorList>
            <person name="Klenk H.-P."/>
        </authorList>
    </citation>
    <scope>NUCLEOTIDE SEQUENCE [LARGE SCALE GENOMIC DNA]</scope>
    <source>
        <strain evidence="1 2">DSM 46887</strain>
    </source>
</reference>
<protein>
    <submittedName>
        <fullName evidence="1">Uncharacterized protein</fullName>
    </submittedName>
</protein>
<evidence type="ECO:0000313" key="1">
    <source>
        <dbReference type="EMBL" id="MBB5820965.1"/>
    </source>
</evidence>
<name>A0A7W9IHS6_9ACTN</name>
<sequence length="510" mass="55924">MNGIALADSYYRSAEAAPQRVHVDDAAAHRFSREVRSLLKALQDEPDSPAWESLSRLANAARWRGLYDPVPFSSAASTTAPLLRELVCSAEALRIGAPVHLLPLLDSLRMTAEAYESGGNEPFGSAVMSTLEEVDPTSACLIARNRRTALALADWLRSRHGQAPSVFVPAEYARHEPLHLAVVCGPSFVFPLQLLTTPRAMAVQLVHHHWVRDEEKIPGLFGQFATITLTTRIQEPMRPAVSWQPWSGTPAAELQIAPDWESVLASAPRTLAKDTEKVLARLAVLGGKHAIWLPVEGERIRGLDPAAPPGERVTSLPMSSVTQGTILILRAGVSEAATTREVAYGLLGNTKGAEVRHLQEDWKCRLRRLLDDQGPTAITRRLAALGVEVHNISHWAHEELIQPRKVEDFKVLLRMLGIGDVTTYIEAGQVLRRAVVTAGHRLMEALESKANSCDLHQLEAGGVIELHLDDVPGAAPMTAYQVLALREEPTAVALRDCRRPFAIRGVEWLE</sequence>
<keyword evidence="2" id="KW-1185">Reference proteome</keyword>
<dbReference type="RefSeq" id="WP_184548927.1">
    <property type="nucleotide sequence ID" value="NZ_JACHMP010000001.1"/>
</dbReference>
<comment type="caution">
    <text evidence="1">The sequence shown here is derived from an EMBL/GenBank/DDBJ whole genome shotgun (WGS) entry which is preliminary data.</text>
</comment>